<dbReference type="InterPro" id="IPR004429">
    <property type="entry name" value="Isopropylmalate_DH"/>
</dbReference>
<evidence type="ECO:0000256" key="17">
    <source>
        <dbReference type="ARBA" id="ARBA00030010"/>
    </source>
</evidence>
<reference evidence="21" key="1">
    <citation type="submission" date="2016-01" db="EMBL/GenBank/DDBJ databases">
        <authorList>
            <person name="Husnik F."/>
        </authorList>
    </citation>
    <scope>NUCLEOTIDE SEQUENCE [LARGE SCALE GENOMIC DNA]</scope>
</reference>
<keyword evidence="12" id="KW-0460">Magnesium</keyword>
<evidence type="ECO:0000256" key="15">
    <source>
        <dbReference type="ARBA" id="ARBA00023211"/>
    </source>
</evidence>
<dbReference type="InterPro" id="IPR019818">
    <property type="entry name" value="IsoCit/isopropylmalate_DH_CS"/>
</dbReference>
<evidence type="ECO:0000256" key="2">
    <source>
        <dbReference type="ARBA" id="ARBA00001936"/>
    </source>
</evidence>
<dbReference type="GO" id="GO:0051287">
    <property type="term" value="F:NAD binding"/>
    <property type="evidence" value="ECO:0007669"/>
    <property type="project" value="InterPro"/>
</dbReference>
<dbReference type="GO" id="GO:0009098">
    <property type="term" value="P:L-leucine biosynthetic process"/>
    <property type="evidence" value="ECO:0007669"/>
    <property type="project" value="UniProtKB-UniPathway"/>
</dbReference>
<dbReference type="GO" id="GO:0003862">
    <property type="term" value="F:3-isopropylmalate dehydrogenase activity"/>
    <property type="evidence" value="ECO:0007669"/>
    <property type="project" value="UniProtKB-EC"/>
</dbReference>
<dbReference type="GO" id="GO:0005829">
    <property type="term" value="C:cytosol"/>
    <property type="evidence" value="ECO:0007669"/>
    <property type="project" value="TreeGrafter"/>
</dbReference>
<evidence type="ECO:0000256" key="8">
    <source>
        <dbReference type="ARBA" id="ARBA00019276"/>
    </source>
</evidence>
<dbReference type="Gene3D" id="3.40.718.10">
    <property type="entry name" value="Isopropylmalate Dehydrogenase"/>
    <property type="match status" value="1"/>
</dbReference>
<feature type="domain" description="Isopropylmalate dehydrogenase-like" evidence="19">
    <location>
        <begin position="2"/>
        <end position="347"/>
    </location>
</feature>
<evidence type="ECO:0000256" key="18">
    <source>
        <dbReference type="ARBA" id="ARBA00033138"/>
    </source>
</evidence>
<dbReference type="PROSITE" id="PS00470">
    <property type="entry name" value="IDH_IMDH"/>
    <property type="match status" value="1"/>
</dbReference>
<protein>
    <recommendedName>
        <fullName evidence="8">3-isopropylmalate dehydrogenase</fullName>
        <ecNumber evidence="7">1.1.1.85</ecNumber>
    </recommendedName>
    <alternativeName>
        <fullName evidence="18">3-IPM-DH</fullName>
    </alternativeName>
    <alternativeName>
        <fullName evidence="17">Beta-IPM dehydrogenase</fullName>
    </alternativeName>
</protein>
<evidence type="ECO:0000256" key="4">
    <source>
        <dbReference type="ARBA" id="ARBA00004762"/>
    </source>
</evidence>
<dbReference type="EC" id="1.1.1.85" evidence="7"/>
<keyword evidence="16" id="KW-0100">Branched-chain amino acid biosynthesis</keyword>
<dbReference type="AlphaFoldDB" id="A0A143WN51"/>
<evidence type="ECO:0000256" key="9">
    <source>
        <dbReference type="ARBA" id="ARBA00022430"/>
    </source>
</evidence>
<comment type="catalytic activity">
    <reaction evidence="1">
        <text>(2R,3S)-3-isopropylmalate + NAD(+) = 4-methyl-2-oxopentanoate + CO2 + NADH</text>
        <dbReference type="Rhea" id="RHEA:32271"/>
        <dbReference type="ChEBI" id="CHEBI:16526"/>
        <dbReference type="ChEBI" id="CHEBI:17865"/>
        <dbReference type="ChEBI" id="CHEBI:35121"/>
        <dbReference type="ChEBI" id="CHEBI:57540"/>
        <dbReference type="ChEBI" id="CHEBI:57945"/>
        <dbReference type="EC" id="1.1.1.85"/>
    </reaction>
</comment>
<evidence type="ECO:0000256" key="13">
    <source>
        <dbReference type="ARBA" id="ARBA00023002"/>
    </source>
</evidence>
<name>A0A143WN51_TREPR</name>
<dbReference type="Proteomes" id="UP000075244">
    <property type="component" value="Chromosome I"/>
</dbReference>
<dbReference type="SUPFAM" id="SSF53659">
    <property type="entry name" value="Isocitrate/Isopropylmalate dehydrogenase-like"/>
    <property type="match status" value="1"/>
</dbReference>
<keyword evidence="15" id="KW-0464">Manganese</keyword>
<dbReference type="GO" id="GO:0000287">
    <property type="term" value="F:magnesium ion binding"/>
    <property type="evidence" value="ECO:0007669"/>
    <property type="project" value="InterPro"/>
</dbReference>
<dbReference type="PANTHER" id="PTHR42979">
    <property type="entry name" value="3-ISOPROPYLMALATE DEHYDROGENASE"/>
    <property type="match status" value="1"/>
</dbReference>
<evidence type="ECO:0000313" key="20">
    <source>
        <dbReference type="EMBL" id="CUX76386.1"/>
    </source>
</evidence>
<gene>
    <name evidence="20" type="primary">leuB</name>
    <name evidence="20" type="ORF">PLON_TP00003</name>
</gene>
<comment type="subunit">
    <text evidence="6">Homodimer.</text>
</comment>
<proteinExistence type="inferred from homology"/>
<evidence type="ECO:0000256" key="12">
    <source>
        <dbReference type="ARBA" id="ARBA00022842"/>
    </source>
</evidence>
<evidence type="ECO:0000256" key="6">
    <source>
        <dbReference type="ARBA" id="ARBA00011738"/>
    </source>
</evidence>
<accession>A0A143WN51</accession>
<dbReference type="Pfam" id="PF00180">
    <property type="entry name" value="Iso_dh"/>
    <property type="match status" value="1"/>
</dbReference>
<sequence>MRITAIPGDGIGPEVMREALRVLSFFGGRELKVDVAHAGRTAHDASGHVLPEITERLVLDSDAVLLGAIGDNRPGDYEDGLRPETALLALRKSMGCSINLRPILCTAQPLGSRYGYAAGSDILIVRELNGCAYYGRPRGTRLVHAPSAIVPEGFDTMRYSDAEVRRVARFALEAARHRRGMVLSVDKANVLSTSRLWRDSVASTACEYTDVHLEHCYVDSASVEIMTRPHDYDVVLTGNLFGDILSDQLSMLPGSLGMLPSAAVGHNGRGLYEPVHGSAPSIAGLGVACPIAAILSLAMLLRHALGWHAEAAIVDAAVERVARALPEQGVPYGKASSASTSEVGDAVMAELRYMS</sequence>
<dbReference type="SMART" id="SM01329">
    <property type="entry name" value="Iso_dh"/>
    <property type="match status" value="1"/>
</dbReference>
<evidence type="ECO:0000256" key="10">
    <source>
        <dbReference type="ARBA" id="ARBA00022605"/>
    </source>
</evidence>
<evidence type="ECO:0000256" key="7">
    <source>
        <dbReference type="ARBA" id="ARBA00013101"/>
    </source>
</evidence>
<evidence type="ECO:0000256" key="14">
    <source>
        <dbReference type="ARBA" id="ARBA00023027"/>
    </source>
</evidence>
<dbReference type="EMBL" id="LN998830">
    <property type="protein sequence ID" value="CUX76386.1"/>
    <property type="molecule type" value="Genomic_DNA"/>
</dbReference>
<comment type="similarity">
    <text evidence="5">Belongs to the isocitrate and isopropylmalate dehydrogenases family. LeuB type 1 subfamily.</text>
</comment>
<evidence type="ECO:0000256" key="16">
    <source>
        <dbReference type="ARBA" id="ARBA00023304"/>
    </source>
</evidence>
<dbReference type="UniPathway" id="UPA00048">
    <property type="reaction ID" value="UER00072"/>
</dbReference>
<comment type="cofactor">
    <cofactor evidence="2">
        <name>Mn(2+)</name>
        <dbReference type="ChEBI" id="CHEBI:29035"/>
    </cofactor>
</comment>
<evidence type="ECO:0000256" key="3">
    <source>
        <dbReference type="ARBA" id="ARBA00001946"/>
    </source>
</evidence>
<evidence type="ECO:0000313" key="21">
    <source>
        <dbReference type="Proteomes" id="UP000075244"/>
    </source>
</evidence>
<dbReference type="FunFam" id="3.40.718.10:FF:000006">
    <property type="entry name" value="3-isopropylmalate dehydrogenase"/>
    <property type="match status" value="1"/>
</dbReference>
<dbReference type="PANTHER" id="PTHR42979:SF1">
    <property type="entry name" value="3-ISOPROPYLMALATE DEHYDROGENASE"/>
    <property type="match status" value="1"/>
</dbReference>
<dbReference type="PATRIC" id="fig|189385.5.peg.3"/>
<keyword evidence="21" id="KW-1185">Reference proteome</keyword>
<keyword evidence="9" id="KW-0432">Leucine biosynthesis</keyword>
<keyword evidence="11" id="KW-0479">Metal-binding</keyword>
<comment type="pathway">
    <text evidence="4">Amino-acid biosynthesis; L-leucine biosynthesis; L-leucine from 3-methyl-2-oxobutanoate: step 3/4.</text>
</comment>
<organism evidence="20 21">
    <name type="scientific">Tremblaya princeps</name>
    <dbReference type="NCBI Taxonomy" id="189385"/>
    <lineage>
        <taxon>Bacteria</taxon>
        <taxon>Pseudomonadati</taxon>
        <taxon>Pseudomonadota</taxon>
        <taxon>Betaproteobacteria</taxon>
        <taxon>Candidatus Tremblayella</taxon>
    </lineage>
</organism>
<evidence type="ECO:0000256" key="5">
    <source>
        <dbReference type="ARBA" id="ARBA00008319"/>
    </source>
</evidence>
<keyword evidence="10" id="KW-0028">Amino-acid biosynthesis</keyword>
<evidence type="ECO:0000256" key="11">
    <source>
        <dbReference type="ARBA" id="ARBA00022723"/>
    </source>
</evidence>
<keyword evidence="14" id="KW-0520">NAD</keyword>
<dbReference type="InterPro" id="IPR024084">
    <property type="entry name" value="IsoPropMal-DH-like_dom"/>
</dbReference>
<evidence type="ECO:0000256" key="1">
    <source>
        <dbReference type="ARBA" id="ARBA00000624"/>
    </source>
</evidence>
<comment type="cofactor">
    <cofactor evidence="3">
        <name>Mg(2+)</name>
        <dbReference type="ChEBI" id="CHEBI:18420"/>
    </cofactor>
</comment>
<evidence type="ECO:0000259" key="19">
    <source>
        <dbReference type="SMART" id="SM01329"/>
    </source>
</evidence>
<keyword evidence="13 20" id="KW-0560">Oxidoreductase</keyword>